<comment type="caution">
    <text evidence="4">The sequence shown here is derived from an EMBL/GenBank/DDBJ whole genome shotgun (WGS) entry which is preliminary data.</text>
</comment>
<keyword evidence="2" id="KW-0378">Hydrolase</keyword>
<dbReference type="InterPro" id="IPR001940">
    <property type="entry name" value="Peptidase_S1C"/>
</dbReference>
<dbReference type="GO" id="GO:0004252">
    <property type="term" value="F:serine-type endopeptidase activity"/>
    <property type="evidence" value="ECO:0007669"/>
    <property type="project" value="InterPro"/>
</dbReference>
<dbReference type="PROSITE" id="PS50106">
    <property type="entry name" value="PDZ"/>
    <property type="match status" value="1"/>
</dbReference>
<sequence>MKKILTLVLVSALGGILTLGGYKLFLEKEKTVVVETVEEQPSLIPTATSNTIYKPLETPDFITAAENTVNAVVHVKNVTLSRGRMTFEDLFLGRSPQRAQLGTGSGVIITPDGYIITNNHVIDKSQELSVTLNNNKTYEAKIVGTDPKTDIALLKIEADEDLPVVTFGDSDNAKIGEWVLAVGNPFNLTSTVTAGIISAKARDLSGNASQSFIQTDAAVNPGNSGGALVNTNGELIGINTAISSQTGSYVGYSFAVPSNIARKVVNDIMEYGNVQNGILGVFGVALNSTAAERKDIDDTEGFYVDSIEEDSGAEAAGIKEGDIIKKIDNIKILKFSDLKGHLNTKSPDDIVDVTFLRDGDIKTVPVKLIKPAPSAILPYVGLIKNAKPKELKKFKAKSGVKIDRLDGNERIINYWKKNNIGKGSIITKINGIAINSIDDVKTVLKTHSINEALELELINLDGEKESHFIR</sequence>
<evidence type="ECO:0000313" key="4">
    <source>
        <dbReference type="EMBL" id="TBN18872.1"/>
    </source>
</evidence>
<protein>
    <submittedName>
        <fullName evidence="4">PDZ domain-containing protein</fullName>
    </submittedName>
</protein>
<dbReference type="PANTHER" id="PTHR43343:SF3">
    <property type="entry name" value="PROTEASE DO-LIKE 8, CHLOROPLASTIC"/>
    <property type="match status" value="1"/>
</dbReference>
<dbReference type="GO" id="GO:0006508">
    <property type="term" value="P:proteolysis"/>
    <property type="evidence" value="ECO:0007669"/>
    <property type="project" value="UniProtKB-KW"/>
</dbReference>
<evidence type="ECO:0000256" key="2">
    <source>
        <dbReference type="ARBA" id="ARBA00022801"/>
    </source>
</evidence>
<gene>
    <name evidence="4" type="ORF">EYD46_02055</name>
</gene>
<dbReference type="InterPro" id="IPR009003">
    <property type="entry name" value="Peptidase_S1_PA"/>
</dbReference>
<organism evidence="4 5">
    <name type="scientific">Hyunsoonleella pacifica</name>
    <dbReference type="NCBI Taxonomy" id="1080224"/>
    <lineage>
        <taxon>Bacteria</taxon>
        <taxon>Pseudomonadati</taxon>
        <taxon>Bacteroidota</taxon>
        <taxon>Flavobacteriia</taxon>
        <taxon>Flavobacteriales</taxon>
        <taxon>Flavobacteriaceae</taxon>
    </lineage>
</organism>
<dbReference type="Gene3D" id="2.30.42.10">
    <property type="match status" value="1"/>
</dbReference>
<dbReference type="PRINTS" id="PR00834">
    <property type="entry name" value="PROTEASES2C"/>
</dbReference>
<evidence type="ECO:0000256" key="1">
    <source>
        <dbReference type="ARBA" id="ARBA00022670"/>
    </source>
</evidence>
<keyword evidence="1" id="KW-0645">Protease</keyword>
<dbReference type="AlphaFoldDB" id="A0A4Q9FWZ8"/>
<dbReference type="Pfam" id="PF13180">
    <property type="entry name" value="PDZ_2"/>
    <property type="match status" value="1"/>
</dbReference>
<reference evidence="4 5" key="1">
    <citation type="journal article" date="2015" name="Int. J. Syst. Evol. Microbiol.">
        <title>Hyunsoonleella pacifica sp. nov., isolated from seawater of South Pacific Gyre.</title>
        <authorList>
            <person name="Gao X."/>
            <person name="Zhang Z."/>
            <person name="Dai X."/>
            <person name="Zhang X.H."/>
        </authorList>
    </citation>
    <scope>NUCLEOTIDE SEQUENCE [LARGE SCALE GENOMIC DNA]</scope>
    <source>
        <strain evidence="4 5">SW033</strain>
    </source>
</reference>
<dbReference type="SMART" id="SM00228">
    <property type="entry name" value="PDZ"/>
    <property type="match status" value="1"/>
</dbReference>
<dbReference type="Pfam" id="PF13365">
    <property type="entry name" value="Trypsin_2"/>
    <property type="match status" value="1"/>
</dbReference>
<evidence type="ECO:0000259" key="3">
    <source>
        <dbReference type="PROSITE" id="PS50106"/>
    </source>
</evidence>
<dbReference type="Proteomes" id="UP000292372">
    <property type="component" value="Unassembled WGS sequence"/>
</dbReference>
<accession>A0A4Q9FWZ8</accession>
<proteinExistence type="predicted"/>
<dbReference type="Gene3D" id="2.40.10.120">
    <property type="match status" value="1"/>
</dbReference>
<dbReference type="SUPFAM" id="SSF50156">
    <property type="entry name" value="PDZ domain-like"/>
    <property type="match status" value="2"/>
</dbReference>
<dbReference type="SUPFAM" id="SSF50494">
    <property type="entry name" value="Trypsin-like serine proteases"/>
    <property type="match status" value="1"/>
</dbReference>
<keyword evidence="5" id="KW-1185">Reference proteome</keyword>
<dbReference type="OrthoDB" id="9758917at2"/>
<name>A0A4Q9FWZ8_9FLAO</name>
<dbReference type="InterPro" id="IPR051201">
    <property type="entry name" value="Chloro_Bact_Ser_Proteases"/>
</dbReference>
<dbReference type="InterPro" id="IPR001478">
    <property type="entry name" value="PDZ"/>
</dbReference>
<evidence type="ECO:0000313" key="5">
    <source>
        <dbReference type="Proteomes" id="UP000292372"/>
    </source>
</evidence>
<dbReference type="RefSeq" id="WP_130935388.1">
    <property type="nucleotide sequence ID" value="NZ_BMEE01000001.1"/>
</dbReference>
<dbReference type="PANTHER" id="PTHR43343">
    <property type="entry name" value="PEPTIDASE S12"/>
    <property type="match status" value="1"/>
</dbReference>
<dbReference type="InterPro" id="IPR036034">
    <property type="entry name" value="PDZ_sf"/>
</dbReference>
<feature type="domain" description="PDZ" evidence="3">
    <location>
        <begin position="268"/>
        <end position="334"/>
    </location>
</feature>
<dbReference type="EMBL" id="SIRS01000001">
    <property type="protein sequence ID" value="TBN18872.1"/>
    <property type="molecule type" value="Genomic_DNA"/>
</dbReference>